<feature type="signal peptide" evidence="3">
    <location>
        <begin position="1"/>
        <end position="30"/>
    </location>
</feature>
<dbReference type="Gene3D" id="2.60.40.10">
    <property type="entry name" value="Immunoglobulins"/>
    <property type="match status" value="1"/>
</dbReference>
<evidence type="ECO:0000256" key="2">
    <source>
        <dbReference type="SAM" id="Phobius"/>
    </source>
</evidence>
<proteinExistence type="predicted"/>
<feature type="compositionally biased region" description="Basic and acidic residues" evidence="1">
    <location>
        <begin position="377"/>
        <end position="389"/>
    </location>
</feature>
<feature type="domain" description="DUF11" evidence="4">
    <location>
        <begin position="255"/>
        <end position="362"/>
    </location>
</feature>
<feature type="region of interest" description="Disordered" evidence="1">
    <location>
        <begin position="344"/>
        <end position="422"/>
    </location>
</feature>
<comment type="caution">
    <text evidence="5">The sequence shown here is derived from an EMBL/GenBank/DDBJ whole genome shotgun (WGS) entry which is preliminary data.</text>
</comment>
<feature type="compositionally biased region" description="Pro residues" evidence="1">
    <location>
        <begin position="96"/>
        <end position="133"/>
    </location>
</feature>
<dbReference type="InterPro" id="IPR013783">
    <property type="entry name" value="Ig-like_fold"/>
</dbReference>
<evidence type="ECO:0000256" key="1">
    <source>
        <dbReference type="SAM" id="MobiDB-lite"/>
    </source>
</evidence>
<evidence type="ECO:0000259" key="4">
    <source>
        <dbReference type="Pfam" id="PF01345"/>
    </source>
</evidence>
<dbReference type="InterPro" id="IPR051172">
    <property type="entry name" value="Chlamydia_OmcB"/>
</dbReference>
<feature type="chain" id="PRO_5046929422" description="DUF11 domain-containing protein" evidence="3">
    <location>
        <begin position="31"/>
        <end position="462"/>
    </location>
</feature>
<evidence type="ECO:0000313" key="5">
    <source>
        <dbReference type="EMBL" id="GAA2205512.1"/>
    </source>
</evidence>
<feature type="compositionally biased region" description="Low complexity" evidence="1">
    <location>
        <begin position="72"/>
        <end position="95"/>
    </location>
</feature>
<evidence type="ECO:0000313" key="6">
    <source>
        <dbReference type="Proteomes" id="UP001499843"/>
    </source>
</evidence>
<reference evidence="5 6" key="1">
    <citation type="journal article" date="2019" name="Int. J. Syst. Evol. Microbiol.">
        <title>The Global Catalogue of Microorganisms (GCM) 10K type strain sequencing project: providing services to taxonomists for standard genome sequencing and annotation.</title>
        <authorList>
            <consortium name="The Broad Institute Genomics Platform"/>
            <consortium name="The Broad Institute Genome Sequencing Center for Infectious Disease"/>
            <person name="Wu L."/>
            <person name="Ma J."/>
        </authorList>
    </citation>
    <scope>NUCLEOTIDE SEQUENCE [LARGE SCALE GENOMIC DNA]</scope>
    <source>
        <strain evidence="5 6">JCM 16114</strain>
    </source>
</reference>
<dbReference type="Pfam" id="PF01345">
    <property type="entry name" value="DUF11"/>
    <property type="match status" value="1"/>
</dbReference>
<evidence type="ECO:0000256" key="3">
    <source>
        <dbReference type="SAM" id="SignalP"/>
    </source>
</evidence>
<accession>A0ABN3C825</accession>
<keyword evidence="2" id="KW-1133">Transmembrane helix</keyword>
<dbReference type="InterPro" id="IPR001434">
    <property type="entry name" value="OmcB-like_DUF11"/>
</dbReference>
<dbReference type="InterPro" id="IPR047589">
    <property type="entry name" value="DUF11_rpt"/>
</dbReference>
<keyword evidence="2" id="KW-0472">Membrane</keyword>
<dbReference type="EMBL" id="BAAAQX010000002">
    <property type="protein sequence ID" value="GAA2205512.1"/>
    <property type="molecule type" value="Genomic_DNA"/>
</dbReference>
<keyword evidence="3" id="KW-0732">Signal</keyword>
<protein>
    <recommendedName>
        <fullName evidence="4">DUF11 domain-containing protein</fullName>
    </recommendedName>
</protein>
<sequence>MGGRPGIAALIVLIALVAPTGGGWATPASASDHAPTPATTGTAPSTAALATPAALATTRTTRAALATALTEPAAVATTRAAPSTAAPANATLASPQPGPNAPSRPGPDPVAPPPGADPAPPLPEDPVAPPSPLGPSLHVTGDLTPVIAGTRSAYTLTITNTGDQPANDVILAAILDHNLTPGPLPSGCSLTGRTVTCGGPGLTIRPGRSTTYELPITTDPALRNGTPLTTRAHVTAPGTPDDETQLTTEAVTRADVELRKTAPPSTPQDGTITYTLTVTNHGPSQATDVTVQDPTQATIATRPAECPGGGSTLSCPIGQLPPNESRTLTFTVTPTTTGVIENCATVSTADREQRTTDNRSCADTLVEPAPSPSGSPRKIEPGKKAHDAPIDIPLPSDPAPAAPTGKAAADRDDVPPPAHHASPELPLTGASFWMLGLGVAVLLAIGLLVRYFSRRDEPGPES</sequence>
<feature type="compositionally biased region" description="Low complexity" evidence="1">
    <location>
        <begin position="34"/>
        <end position="47"/>
    </location>
</feature>
<dbReference type="Proteomes" id="UP001499843">
    <property type="component" value="Unassembled WGS sequence"/>
</dbReference>
<organism evidence="5 6">
    <name type="scientific">Nonomuraea monospora</name>
    <dbReference type="NCBI Taxonomy" id="568818"/>
    <lineage>
        <taxon>Bacteria</taxon>
        <taxon>Bacillati</taxon>
        <taxon>Actinomycetota</taxon>
        <taxon>Actinomycetes</taxon>
        <taxon>Streptosporangiales</taxon>
        <taxon>Streptosporangiaceae</taxon>
        <taxon>Nonomuraea</taxon>
    </lineage>
</organism>
<feature type="transmembrane region" description="Helical" evidence="2">
    <location>
        <begin position="432"/>
        <end position="452"/>
    </location>
</feature>
<name>A0ABN3C825_9ACTN</name>
<feature type="region of interest" description="Disordered" evidence="1">
    <location>
        <begin position="72"/>
        <end position="140"/>
    </location>
</feature>
<dbReference type="PANTHER" id="PTHR34819">
    <property type="entry name" value="LARGE CYSTEINE-RICH PERIPLASMIC PROTEIN OMCB"/>
    <property type="match status" value="1"/>
</dbReference>
<keyword evidence="2" id="KW-0812">Transmembrane</keyword>
<feature type="region of interest" description="Disordered" evidence="1">
    <location>
        <begin position="25"/>
        <end position="47"/>
    </location>
</feature>
<dbReference type="NCBIfam" id="TIGR01451">
    <property type="entry name" value="B_ant_repeat"/>
    <property type="match status" value="1"/>
</dbReference>
<dbReference type="PANTHER" id="PTHR34819:SF3">
    <property type="entry name" value="CELL SURFACE PROTEIN"/>
    <property type="match status" value="1"/>
</dbReference>
<gene>
    <name evidence="5" type="ORF">GCM10009850_009700</name>
</gene>
<keyword evidence="6" id="KW-1185">Reference proteome</keyword>
<dbReference type="RefSeq" id="WP_344471020.1">
    <property type="nucleotide sequence ID" value="NZ_BAAAQX010000002.1"/>
</dbReference>